<evidence type="ECO:0000313" key="1">
    <source>
        <dbReference type="EMBL" id="GAG83429.1"/>
    </source>
</evidence>
<comment type="caution">
    <text evidence="1">The sequence shown here is derived from an EMBL/GenBank/DDBJ whole genome shotgun (WGS) entry which is preliminary data.</text>
</comment>
<organism evidence="1">
    <name type="scientific">marine sediment metagenome</name>
    <dbReference type="NCBI Taxonomy" id="412755"/>
    <lineage>
        <taxon>unclassified sequences</taxon>
        <taxon>metagenomes</taxon>
        <taxon>ecological metagenomes</taxon>
    </lineage>
</organism>
<dbReference type="AlphaFoldDB" id="X1ALL1"/>
<dbReference type="EMBL" id="BART01017903">
    <property type="protein sequence ID" value="GAG83429.1"/>
    <property type="molecule type" value="Genomic_DNA"/>
</dbReference>
<protein>
    <submittedName>
        <fullName evidence="1">Uncharacterized protein</fullName>
    </submittedName>
</protein>
<reference evidence="1" key="1">
    <citation type="journal article" date="2014" name="Front. Microbiol.">
        <title>High frequency of phylogenetically diverse reductive dehalogenase-homologous genes in deep subseafloor sedimentary metagenomes.</title>
        <authorList>
            <person name="Kawai M."/>
            <person name="Futagami T."/>
            <person name="Toyoda A."/>
            <person name="Takaki Y."/>
            <person name="Nishi S."/>
            <person name="Hori S."/>
            <person name="Arai W."/>
            <person name="Tsubouchi T."/>
            <person name="Morono Y."/>
            <person name="Uchiyama I."/>
            <person name="Ito T."/>
            <person name="Fujiyama A."/>
            <person name="Inagaki F."/>
            <person name="Takami H."/>
        </authorList>
    </citation>
    <scope>NUCLEOTIDE SEQUENCE</scope>
    <source>
        <strain evidence="1">Expedition CK06-06</strain>
    </source>
</reference>
<proteinExistence type="predicted"/>
<gene>
    <name evidence="1" type="ORF">S01H4_33922</name>
</gene>
<sequence length="211" mass="23116">MGVKYQIIVRTRVDDSIQKFALVYDQTAGSTGADATEECIESWQEGCLAELQAILALNTIVLSIYCRKLDGESRPTWRKNLESMNGTRTGTALTAQNCLIFNLRNTQGLLKRPGRLFISGCAKEDIEQVTPPTGGWDAELLDPPATNFATAIKSIPAFAGSNFAGLLQVRQYHKEVPPPPTYTYILVDSVDATVEPGSQMGRKGELTGWFV</sequence>
<accession>X1ALL1</accession>
<name>X1ALL1_9ZZZZ</name>